<proteinExistence type="predicted"/>
<dbReference type="EMBL" id="LATX01000689">
    <property type="protein sequence ID" value="KTB45473.1"/>
    <property type="molecule type" value="Genomic_DNA"/>
</dbReference>
<dbReference type="Proteomes" id="UP000054988">
    <property type="component" value="Unassembled WGS sequence"/>
</dbReference>
<dbReference type="AlphaFoldDB" id="A0A0W0GA74"/>
<evidence type="ECO:0000313" key="2">
    <source>
        <dbReference type="Proteomes" id="UP000054988"/>
    </source>
</evidence>
<name>A0A0W0GA74_MONRR</name>
<sequence>MYTISSSLSSSPENFFLLVTSLHNIWSSLKIRGHAYANLSLEDFNPFITSVRYVSGLESVEVLELIWQIYDIDFSESQVVGMDIELDSEELLDPGVKEAYRWKCYLLSRIDLEAKKHATQNLSGGGGPNDDMNDWDVVNSYLASSQDSDDYDEQLS</sequence>
<evidence type="ECO:0000313" key="1">
    <source>
        <dbReference type="EMBL" id="KTB45473.1"/>
    </source>
</evidence>
<reference evidence="1 2" key="1">
    <citation type="submission" date="2015-12" db="EMBL/GenBank/DDBJ databases">
        <title>Draft genome sequence of Moniliophthora roreri, the causal agent of frosty pod rot of cacao.</title>
        <authorList>
            <person name="Aime M.C."/>
            <person name="Diaz-Valderrama J.R."/>
            <person name="Kijpornyongpan T."/>
            <person name="Phillips-Mora W."/>
        </authorList>
    </citation>
    <scope>NUCLEOTIDE SEQUENCE [LARGE SCALE GENOMIC DNA]</scope>
    <source>
        <strain evidence="1 2">MCA 2952</strain>
    </source>
</reference>
<accession>A0A0W0GA74</accession>
<protein>
    <submittedName>
        <fullName evidence="1">Uncharacterized protein</fullName>
    </submittedName>
</protein>
<organism evidence="1 2">
    <name type="scientific">Moniliophthora roreri</name>
    <name type="common">Frosty pod rot fungus</name>
    <name type="synonym">Monilia roreri</name>
    <dbReference type="NCBI Taxonomy" id="221103"/>
    <lineage>
        <taxon>Eukaryota</taxon>
        <taxon>Fungi</taxon>
        <taxon>Dikarya</taxon>
        <taxon>Basidiomycota</taxon>
        <taxon>Agaricomycotina</taxon>
        <taxon>Agaricomycetes</taxon>
        <taxon>Agaricomycetidae</taxon>
        <taxon>Agaricales</taxon>
        <taxon>Marasmiineae</taxon>
        <taxon>Marasmiaceae</taxon>
        <taxon>Moniliophthora</taxon>
    </lineage>
</organism>
<comment type="caution">
    <text evidence="1">The sequence shown here is derived from an EMBL/GenBank/DDBJ whole genome shotgun (WGS) entry which is preliminary data.</text>
</comment>
<gene>
    <name evidence="1" type="ORF">WG66_1950</name>
</gene>